<evidence type="ECO:0000259" key="5">
    <source>
        <dbReference type="PROSITE" id="PS00028"/>
    </source>
</evidence>
<dbReference type="Pfam" id="PF12874">
    <property type="entry name" value="zf-met"/>
    <property type="match status" value="1"/>
</dbReference>
<dbReference type="InterPro" id="IPR031774">
    <property type="entry name" value="SF3A3_dom"/>
</dbReference>
<feature type="coiled-coil region" evidence="3">
    <location>
        <begin position="506"/>
        <end position="533"/>
    </location>
</feature>
<dbReference type="PANTHER" id="PTHR12786">
    <property type="entry name" value="SPLICING FACTOR SF3A-RELATED"/>
    <property type="match status" value="1"/>
</dbReference>
<dbReference type="SUPFAM" id="SSF57667">
    <property type="entry name" value="beta-beta-alpha zinc fingers"/>
    <property type="match status" value="1"/>
</dbReference>
<evidence type="ECO:0000313" key="6">
    <source>
        <dbReference type="EMBL" id="GJN88544.1"/>
    </source>
</evidence>
<dbReference type="GO" id="GO:0008270">
    <property type="term" value="F:zinc ion binding"/>
    <property type="evidence" value="ECO:0007669"/>
    <property type="project" value="InterPro"/>
</dbReference>
<organism evidence="6 7">
    <name type="scientific">Rhodotorula paludigena</name>
    <dbReference type="NCBI Taxonomy" id="86838"/>
    <lineage>
        <taxon>Eukaryota</taxon>
        <taxon>Fungi</taxon>
        <taxon>Dikarya</taxon>
        <taxon>Basidiomycota</taxon>
        <taxon>Pucciniomycotina</taxon>
        <taxon>Microbotryomycetes</taxon>
        <taxon>Sporidiobolales</taxon>
        <taxon>Sporidiobolaceae</taxon>
        <taxon>Rhodotorula</taxon>
    </lineage>
</organism>
<evidence type="ECO:0000256" key="3">
    <source>
        <dbReference type="SAM" id="Coils"/>
    </source>
</evidence>
<dbReference type="InterPro" id="IPR051421">
    <property type="entry name" value="RNA_Proc_DNA_Dmg_Regulator"/>
</dbReference>
<proteinExistence type="predicted"/>
<name>A0AAV5GF84_9BASI</name>
<keyword evidence="7" id="KW-1185">Reference proteome</keyword>
<sequence length="558" mass="60297">MASSVIEDARALAEDADLFERTLAALVASLEHSPLPPHRQRLATAHRAADLVDRTVARSDALVHALLPSNDDRAREIDALAGGGDPGADLAEFYQRLAKVKDYHRKYPAQGNVRVGADRDVDFAALEQGDPEWLDKKFTGDEALGRYLDLHELHDQWNNLAPPSSSGQASAGGWKRYSYLQYLGAVTDFSLSPQLKASPAYAKYLTDLLAYLSGFYERVMPLGDLDAVLVAADADFARRWDAGLVPGWAQQAEETEEKKGGDGIWCAACQKNFTKESVYTAHLTGKKHVKAAAKLQNGSADSPAAPAAANGSASSAPSSSSSSLAALRHAKNRALALKEALVTSLLSSAPPSSASSSSTAVSEPGPLAQILADTQANTERRAALTDKERAAEIEELEAREAAEAAAAAAAKAAGPGAKAGAAADDDDEEGEGRIYNPLKLPLGWDGKPIPYWLYKLHGLGVEYKCEICSDHVYQGRKNFERHFQESRHAFGMRALGLPNTKHFHEITRIEDALALAEKLKQEGRQELSQAELTEELEDDEGNVYNRKTYEDLKRQGLV</sequence>
<dbReference type="SMART" id="SM00451">
    <property type="entry name" value="ZnF_U1"/>
    <property type="match status" value="1"/>
</dbReference>
<dbReference type="InterPro" id="IPR013087">
    <property type="entry name" value="Znf_C2H2_type"/>
</dbReference>
<gene>
    <name evidence="6" type="ORF">Rhopal_001510-T1</name>
</gene>
<accession>A0AAV5GF84</accession>
<feature type="region of interest" description="Disordered" evidence="4">
    <location>
        <begin position="413"/>
        <end position="432"/>
    </location>
</feature>
<dbReference type="Pfam" id="PF16837">
    <property type="entry name" value="SF3A3"/>
    <property type="match status" value="1"/>
</dbReference>
<dbReference type="EMBL" id="BQKY01000003">
    <property type="protein sequence ID" value="GJN88544.1"/>
    <property type="molecule type" value="Genomic_DNA"/>
</dbReference>
<comment type="subcellular location">
    <subcellularLocation>
        <location evidence="1">Nucleus</location>
    </subcellularLocation>
</comment>
<protein>
    <recommendedName>
        <fullName evidence="5">C2H2-type domain-containing protein</fullName>
    </recommendedName>
</protein>
<dbReference type="InterPro" id="IPR024598">
    <property type="entry name" value="SF3a60/Prp9_C"/>
</dbReference>
<dbReference type="Pfam" id="PF11931">
    <property type="entry name" value="SF3a60_Prp9_C"/>
    <property type="match status" value="1"/>
</dbReference>
<dbReference type="AlphaFoldDB" id="A0AAV5GF84"/>
<comment type="caution">
    <text evidence="6">The sequence shown here is derived from an EMBL/GenBank/DDBJ whole genome shotgun (WGS) entry which is preliminary data.</text>
</comment>
<dbReference type="GO" id="GO:0003723">
    <property type="term" value="F:RNA binding"/>
    <property type="evidence" value="ECO:0007669"/>
    <property type="project" value="InterPro"/>
</dbReference>
<reference evidence="6 7" key="1">
    <citation type="submission" date="2021-12" db="EMBL/GenBank/DDBJ databases">
        <title>High titer production of polyol ester of fatty acids by Rhodotorula paludigena BS15 towards product separation-free biomass refinery.</title>
        <authorList>
            <person name="Mano J."/>
            <person name="Ono H."/>
            <person name="Tanaka T."/>
            <person name="Naito K."/>
            <person name="Sushida H."/>
            <person name="Ike M."/>
            <person name="Tokuyasu K."/>
            <person name="Kitaoka M."/>
        </authorList>
    </citation>
    <scope>NUCLEOTIDE SEQUENCE [LARGE SCALE GENOMIC DNA]</scope>
    <source>
        <strain evidence="6 7">BS15</strain>
    </source>
</reference>
<dbReference type="InterPro" id="IPR036236">
    <property type="entry name" value="Znf_C2H2_sf"/>
</dbReference>
<feature type="region of interest" description="Disordered" evidence="4">
    <location>
        <begin position="294"/>
        <end position="320"/>
    </location>
</feature>
<dbReference type="PROSITE" id="PS00028">
    <property type="entry name" value="ZINC_FINGER_C2H2_1"/>
    <property type="match status" value="1"/>
</dbReference>
<dbReference type="GO" id="GO:0005681">
    <property type="term" value="C:spliceosomal complex"/>
    <property type="evidence" value="ECO:0007669"/>
    <property type="project" value="InterPro"/>
</dbReference>
<evidence type="ECO:0000256" key="1">
    <source>
        <dbReference type="ARBA" id="ARBA00004123"/>
    </source>
</evidence>
<dbReference type="Proteomes" id="UP001342314">
    <property type="component" value="Unassembled WGS sequence"/>
</dbReference>
<evidence type="ECO:0000256" key="4">
    <source>
        <dbReference type="SAM" id="MobiDB-lite"/>
    </source>
</evidence>
<keyword evidence="2" id="KW-0539">Nucleus</keyword>
<dbReference type="Gene3D" id="3.30.160.60">
    <property type="entry name" value="Classic Zinc Finger"/>
    <property type="match status" value="1"/>
</dbReference>
<dbReference type="PANTHER" id="PTHR12786:SF2">
    <property type="entry name" value="SPLICING FACTOR 3A SUBUNIT 3"/>
    <property type="match status" value="1"/>
</dbReference>
<evidence type="ECO:0000256" key="2">
    <source>
        <dbReference type="ARBA" id="ARBA00023242"/>
    </source>
</evidence>
<dbReference type="GO" id="GO:0000398">
    <property type="term" value="P:mRNA splicing, via spliceosome"/>
    <property type="evidence" value="ECO:0007669"/>
    <property type="project" value="InterPro"/>
</dbReference>
<dbReference type="Pfam" id="PF12108">
    <property type="entry name" value="SF3a60_bindingd"/>
    <property type="match status" value="1"/>
</dbReference>
<evidence type="ECO:0000313" key="7">
    <source>
        <dbReference type="Proteomes" id="UP001342314"/>
    </source>
</evidence>
<feature type="compositionally biased region" description="Low complexity" evidence="4">
    <location>
        <begin position="413"/>
        <end position="422"/>
    </location>
</feature>
<feature type="domain" description="C2H2-type" evidence="5">
    <location>
        <begin position="266"/>
        <end position="288"/>
    </location>
</feature>
<dbReference type="InterPro" id="IPR021966">
    <property type="entry name" value="SF3a60_bindingd"/>
</dbReference>
<keyword evidence="3" id="KW-0175">Coiled coil</keyword>
<dbReference type="InterPro" id="IPR003604">
    <property type="entry name" value="Matrin/U1-like-C_Znf_C2H2"/>
</dbReference>
<feature type="compositionally biased region" description="Low complexity" evidence="4">
    <location>
        <begin position="299"/>
        <end position="320"/>
    </location>
</feature>